<dbReference type="InterPro" id="IPR036412">
    <property type="entry name" value="HAD-like_sf"/>
</dbReference>
<dbReference type="SFLD" id="SFLDG01144">
    <property type="entry name" value="C2.B.4:_PGP_Like"/>
    <property type="match status" value="1"/>
</dbReference>
<gene>
    <name evidence="1" type="ORF">JCM31185_16710</name>
</gene>
<dbReference type="PANTHER" id="PTHR10000:SF8">
    <property type="entry name" value="HAD SUPERFAMILY HYDROLASE-LIKE, TYPE 3"/>
    <property type="match status" value="1"/>
</dbReference>
<evidence type="ECO:0000313" key="1">
    <source>
        <dbReference type="EMBL" id="GKT06384.1"/>
    </source>
</evidence>
<dbReference type="RefSeq" id="WP_407884480.1">
    <property type="nucleotide sequence ID" value="NZ_BQXO01000005.1"/>
</dbReference>
<dbReference type="NCBIfam" id="TIGR01484">
    <property type="entry name" value="HAD-SF-IIB"/>
    <property type="match status" value="2"/>
</dbReference>
<keyword evidence="2" id="KW-1185">Reference proteome</keyword>
<dbReference type="Gene3D" id="3.40.50.1000">
    <property type="entry name" value="HAD superfamily/HAD-like"/>
    <property type="match status" value="1"/>
</dbReference>
<dbReference type="InterPro" id="IPR023214">
    <property type="entry name" value="HAD_sf"/>
</dbReference>
<reference evidence="1 2" key="1">
    <citation type="submission" date="2022-03" db="EMBL/GenBank/DDBJ databases">
        <title>Draft genome sequence of Furfurilactobacillus curtus JCM 31185.</title>
        <authorList>
            <person name="Suzuki S."/>
            <person name="Endo A."/>
            <person name="Kajikawa A."/>
        </authorList>
    </citation>
    <scope>NUCLEOTIDE SEQUENCE [LARGE SCALE GENOMIC DNA]</scope>
    <source>
        <strain evidence="1 2">JCM 31185</strain>
    </source>
</reference>
<dbReference type="SFLD" id="SFLDS00003">
    <property type="entry name" value="Haloacid_Dehalogenase"/>
    <property type="match status" value="1"/>
</dbReference>
<dbReference type="NCBIfam" id="TIGR00099">
    <property type="entry name" value="Cof-subfamily"/>
    <property type="match status" value="1"/>
</dbReference>
<name>A0ABQ5JP88_9LACO</name>
<dbReference type="PROSITE" id="PS01229">
    <property type="entry name" value="COF_2"/>
    <property type="match status" value="1"/>
</dbReference>
<dbReference type="Pfam" id="PF08282">
    <property type="entry name" value="Hydrolase_3"/>
    <property type="match status" value="1"/>
</dbReference>
<dbReference type="CDD" id="cd07516">
    <property type="entry name" value="HAD_Pase"/>
    <property type="match status" value="1"/>
</dbReference>
<dbReference type="SUPFAM" id="SSF56784">
    <property type="entry name" value="HAD-like"/>
    <property type="match status" value="1"/>
</dbReference>
<dbReference type="Proteomes" id="UP001628078">
    <property type="component" value="Unassembled WGS sequence"/>
</dbReference>
<accession>A0ABQ5JP88</accession>
<proteinExistence type="predicted"/>
<dbReference type="SFLD" id="SFLDG01140">
    <property type="entry name" value="C2.B:_Phosphomannomutase_and_P"/>
    <property type="match status" value="1"/>
</dbReference>
<sequence length="268" mass="30057">MIKMIALDLDGTLLTSDKKISSRNERILKQLHQQGLKIVLCTGRPINAIWHYLEQLELTQPDDYTITFNGALVIQNVGHAELFKQGLPKADLIPLHDYCVAHNYPLDVLDFEQVWPLSDLRPSYYQQMLNANLTFTHVSFEQLPDADYSKAVMSFDAPVLDEAVANLTQTMNDHYHVVRSQPKILEFLAKDMDKRVGLNALLAHYGWTFDNLMSFGDAENDLGMLKAANIGVVMGNGKPEIKAAGNAVTTSNDADGVAQFLEQFDFSR</sequence>
<evidence type="ECO:0000313" key="2">
    <source>
        <dbReference type="Proteomes" id="UP001628078"/>
    </source>
</evidence>
<dbReference type="InterPro" id="IPR000150">
    <property type="entry name" value="Cof"/>
</dbReference>
<protein>
    <submittedName>
        <fullName evidence="1">Haloacid dehalogenase</fullName>
    </submittedName>
</protein>
<comment type="caution">
    <text evidence="1">The sequence shown here is derived from an EMBL/GenBank/DDBJ whole genome shotgun (WGS) entry which is preliminary data.</text>
</comment>
<dbReference type="EMBL" id="BQXO01000005">
    <property type="protein sequence ID" value="GKT06384.1"/>
    <property type="molecule type" value="Genomic_DNA"/>
</dbReference>
<organism evidence="1 2">
    <name type="scientific">Furfurilactobacillus curtus</name>
    <dbReference type="NCBI Taxonomy" id="1746200"/>
    <lineage>
        <taxon>Bacteria</taxon>
        <taxon>Bacillati</taxon>
        <taxon>Bacillota</taxon>
        <taxon>Bacilli</taxon>
        <taxon>Lactobacillales</taxon>
        <taxon>Lactobacillaceae</taxon>
        <taxon>Furfurilactobacillus</taxon>
    </lineage>
</organism>
<dbReference type="Gene3D" id="3.30.1240.10">
    <property type="match status" value="1"/>
</dbReference>
<dbReference type="PANTHER" id="PTHR10000">
    <property type="entry name" value="PHOSPHOSERINE PHOSPHATASE"/>
    <property type="match status" value="1"/>
</dbReference>
<dbReference type="InterPro" id="IPR006379">
    <property type="entry name" value="HAD-SF_hydro_IIB"/>
</dbReference>